<evidence type="ECO:0000256" key="1">
    <source>
        <dbReference type="SAM" id="MobiDB-lite"/>
    </source>
</evidence>
<dbReference type="SUPFAM" id="SSF82171">
    <property type="entry name" value="DPP6 N-terminal domain-like"/>
    <property type="match status" value="1"/>
</dbReference>
<dbReference type="EMBL" id="JALJOV010000927">
    <property type="protein sequence ID" value="KAK9858419.1"/>
    <property type="molecule type" value="Genomic_DNA"/>
</dbReference>
<protein>
    <submittedName>
        <fullName evidence="2">Uncharacterized protein</fullName>
    </submittedName>
</protein>
<reference evidence="2 3" key="1">
    <citation type="journal article" date="2024" name="Nat. Commun.">
        <title>Phylogenomics reveals the evolutionary origins of lichenization in chlorophyte algae.</title>
        <authorList>
            <person name="Puginier C."/>
            <person name="Libourel C."/>
            <person name="Otte J."/>
            <person name="Skaloud P."/>
            <person name="Haon M."/>
            <person name="Grisel S."/>
            <person name="Petersen M."/>
            <person name="Berrin J.G."/>
            <person name="Delaux P.M."/>
            <person name="Dal Grande F."/>
            <person name="Keller J."/>
        </authorList>
    </citation>
    <scope>NUCLEOTIDE SEQUENCE [LARGE SCALE GENOMIC DNA]</scope>
    <source>
        <strain evidence="2 3">SAG 2523</strain>
    </source>
</reference>
<dbReference type="AlphaFoldDB" id="A0AAW1ST23"/>
<feature type="compositionally biased region" description="Low complexity" evidence="1">
    <location>
        <begin position="1"/>
        <end position="11"/>
    </location>
</feature>
<evidence type="ECO:0000313" key="2">
    <source>
        <dbReference type="EMBL" id="KAK9858419.1"/>
    </source>
</evidence>
<feature type="region of interest" description="Disordered" evidence="1">
    <location>
        <begin position="1"/>
        <end position="20"/>
    </location>
</feature>
<comment type="caution">
    <text evidence="2">The sequence shown here is derived from an EMBL/GenBank/DDBJ whole genome shotgun (WGS) entry which is preliminary data.</text>
</comment>
<sequence>MGAHGSFSASDLESDSEDEPCGDANQILLRRSALAWPTIHALHLDTLEEVDVLVYPNGSFDALPGPTEPGDRKLLGWSPCGRYVHQLVSQGWDVATSSEWLGGYIWDVQQRQPAFQWRESHGLRSKHVIWAESSSTCFVPGLHAILAMPAGDDNVRKVSLVDGRTHKVIRFWDLGRPRLPIDVEELGTHLRWSPDGSILVVTGMGTTNLIKFHGLCWVVAD</sequence>
<evidence type="ECO:0000313" key="3">
    <source>
        <dbReference type="Proteomes" id="UP001485043"/>
    </source>
</evidence>
<keyword evidence="3" id="KW-1185">Reference proteome</keyword>
<dbReference type="Proteomes" id="UP001485043">
    <property type="component" value="Unassembled WGS sequence"/>
</dbReference>
<name>A0AAW1ST23_9CHLO</name>
<accession>A0AAW1ST23</accession>
<proteinExistence type="predicted"/>
<organism evidence="2 3">
    <name type="scientific">Apatococcus fuscideae</name>
    <dbReference type="NCBI Taxonomy" id="2026836"/>
    <lineage>
        <taxon>Eukaryota</taxon>
        <taxon>Viridiplantae</taxon>
        <taxon>Chlorophyta</taxon>
        <taxon>core chlorophytes</taxon>
        <taxon>Trebouxiophyceae</taxon>
        <taxon>Chlorellales</taxon>
        <taxon>Chlorellaceae</taxon>
        <taxon>Apatococcus</taxon>
    </lineage>
</organism>
<gene>
    <name evidence="2" type="ORF">WJX84_003603</name>
</gene>